<dbReference type="InterPro" id="IPR010920">
    <property type="entry name" value="LSM_dom_sf"/>
</dbReference>
<feature type="domain" description="Mechanosensitive ion channel MscS C-terminal" evidence="10">
    <location>
        <begin position="461"/>
        <end position="577"/>
    </location>
</feature>
<gene>
    <name evidence="12" type="ORF">CQA57_00440</name>
</gene>
<dbReference type="RefSeq" id="WP_115578264.1">
    <property type="nucleotide sequence ID" value="NZ_NXLX01000001.1"/>
</dbReference>
<evidence type="ECO:0000256" key="1">
    <source>
        <dbReference type="ARBA" id="ARBA00004651"/>
    </source>
</evidence>
<dbReference type="SUPFAM" id="SSF50182">
    <property type="entry name" value="Sm-like ribonucleoproteins"/>
    <property type="match status" value="1"/>
</dbReference>
<evidence type="ECO:0000256" key="7">
    <source>
        <dbReference type="SAM" id="Coils"/>
    </source>
</evidence>
<keyword evidence="3" id="KW-1003">Cell membrane</keyword>
<sequence length="597" mass="68567">MLKKILFFFTIISFLESSAFDKALEDLIFLNYQITQSKNNQDVDNISLLEEEKIYELKKLTLELLTSKENFNEAINEITKKQEEIRGLIQTQMRDDTKKSLLKEHLELANLELARIMQSFASNLQKNIGIFSQEKDVVFIVKNTLQELNKQQNFKNQTKNEAIIRYQETLKTYKEVVTYFLEHPRTLLPQNAFLNLGVGWILQQIDMWIPIKTFDLFFAKLILSAVLLIVLLACRKVLARLIFFMLNFFMHIAKKDSNLKDTICKDIVTPITYVLLVASFDIAVSVLYYPNAPSEKIEIWFGVSYIVLGVWFFITLLRSYGVGLMGSILQKKDGFRREAINLILKISYFIIFLIGLLIALKYLGFNVSTIMASLGIGGLAVALALKDMLANFFASVMLLFENSFSQGDWIVCNGIEGTVVEMGLRRTTIRTFDNALVLVPNSTLANGAILNWNRRKMGRRIKMSIGVTYDSPMENLRQCIKDIRQMLLDHPKIAKSDEKNIELDRYELALKQNIVSMQDLLGYKDNLFVVLDTFADSSINILVYCFSKSVIWGEFLDIKQDVMFKIMDIVEKNNLSFAFPSQSIYVESLPDKMGAKL</sequence>
<evidence type="ECO:0000313" key="13">
    <source>
        <dbReference type="Proteomes" id="UP000256695"/>
    </source>
</evidence>
<dbReference type="InterPro" id="IPR006685">
    <property type="entry name" value="MscS_channel_2nd"/>
</dbReference>
<dbReference type="PANTHER" id="PTHR43634">
    <property type="entry name" value="OW CONDUCTANCE MECHANOSENSITIVE CHANNEL"/>
    <property type="match status" value="1"/>
</dbReference>
<feature type="domain" description="Mechanosensitive ion channel transmembrane helices 2/3" evidence="11">
    <location>
        <begin position="345"/>
        <end position="386"/>
    </location>
</feature>
<dbReference type="GO" id="GO:0005886">
    <property type="term" value="C:plasma membrane"/>
    <property type="evidence" value="ECO:0007669"/>
    <property type="project" value="UniProtKB-SubCell"/>
</dbReference>
<dbReference type="InterPro" id="IPR049278">
    <property type="entry name" value="MS_channel_C"/>
</dbReference>
<dbReference type="Proteomes" id="UP000256695">
    <property type="component" value="Unassembled WGS sequence"/>
</dbReference>
<dbReference type="Gene3D" id="3.30.70.100">
    <property type="match status" value="1"/>
</dbReference>
<keyword evidence="4 8" id="KW-0812">Transmembrane</keyword>
<evidence type="ECO:0000259" key="10">
    <source>
        <dbReference type="Pfam" id="PF21082"/>
    </source>
</evidence>
<dbReference type="OrthoDB" id="9775207at2"/>
<dbReference type="InterPro" id="IPR006686">
    <property type="entry name" value="MscS_channel_CS"/>
</dbReference>
<accession>A0A3D8JBL8</accession>
<protein>
    <submittedName>
        <fullName evidence="12">Mechanosensitive ion channel protein</fullName>
    </submittedName>
</protein>
<evidence type="ECO:0000256" key="3">
    <source>
        <dbReference type="ARBA" id="ARBA00022475"/>
    </source>
</evidence>
<dbReference type="Pfam" id="PF21088">
    <property type="entry name" value="MS_channel_1st"/>
    <property type="match status" value="1"/>
</dbReference>
<feature type="domain" description="Mechanosensitive ion channel MscS" evidence="9">
    <location>
        <begin position="387"/>
        <end position="454"/>
    </location>
</feature>
<evidence type="ECO:0000256" key="2">
    <source>
        <dbReference type="ARBA" id="ARBA00008017"/>
    </source>
</evidence>
<evidence type="ECO:0000259" key="9">
    <source>
        <dbReference type="Pfam" id="PF00924"/>
    </source>
</evidence>
<dbReference type="Pfam" id="PF21082">
    <property type="entry name" value="MS_channel_3rd"/>
    <property type="match status" value="1"/>
</dbReference>
<evidence type="ECO:0000256" key="5">
    <source>
        <dbReference type="ARBA" id="ARBA00022989"/>
    </source>
</evidence>
<dbReference type="InterPro" id="IPR011014">
    <property type="entry name" value="MscS_channel_TM-2"/>
</dbReference>
<dbReference type="AlphaFoldDB" id="A0A3D8JBL8"/>
<feature type="transmembrane region" description="Helical" evidence="8">
    <location>
        <begin position="339"/>
        <end position="359"/>
    </location>
</feature>
<dbReference type="SUPFAM" id="SSF82689">
    <property type="entry name" value="Mechanosensitive channel protein MscS (YggB), C-terminal domain"/>
    <property type="match status" value="1"/>
</dbReference>
<proteinExistence type="inferred from homology"/>
<evidence type="ECO:0000256" key="8">
    <source>
        <dbReference type="SAM" id="Phobius"/>
    </source>
</evidence>
<evidence type="ECO:0000256" key="6">
    <source>
        <dbReference type="ARBA" id="ARBA00023136"/>
    </source>
</evidence>
<dbReference type="InterPro" id="IPR045042">
    <property type="entry name" value="YnaI-like"/>
</dbReference>
<feature type="transmembrane region" description="Helical" evidence="8">
    <location>
        <begin position="267"/>
        <end position="287"/>
    </location>
</feature>
<feature type="transmembrane region" description="Helical" evidence="8">
    <location>
        <begin position="221"/>
        <end position="246"/>
    </location>
</feature>
<dbReference type="InterPro" id="IPR023408">
    <property type="entry name" value="MscS_beta-dom_sf"/>
</dbReference>
<evidence type="ECO:0000313" key="12">
    <source>
        <dbReference type="EMBL" id="RDU74555.1"/>
    </source>
</evidence>
<dbReference type="PANTHER" id="PTHR43634:SF2">
    <property type="entry name" value="LOW CONDUCTANCE MECHANOSENSITIVE CHANNEL YNAI"/>
    <property type="match status" value="1"/>
</dbReference>
<dbReference type="Pfam" id="PF00924">
    <property type="entry name" value="MS_channel_2nd"/>
    <property type="match status" value="1"/>
</dbReference>
<dbReference type="PROSITE" id="PS01246">
    <property type="entry name" value="UPF0003"/>
    <property type="match status" value="1"/>
</dbReference>
<evidence type="ECO:0000259" key="11">
    <source>
        <dbReference type="Pfam" id="PF21088"/>
    </source>
</evidence>
<feature type="transmembrane region" description="Helical" evidence="8">
    <location>
        <begin position="299"/>
        <end position="318"/>
    </location>
</feature>
<dbReference type="InterPro" id="IPR049142">
    <property type="entry name" value="MS_channel_1st"/>
</dbReference>
<feature type="coiled-coil region" evidence="7">
    <location>
        <begin position="57"/>
        <end position="91"/>
    </location>
</feature>
<dbReference type="GO" id="GO:0008381">
    <property type="term" value="F:mechanosensitive monoatomic ion channel activity"/>
    <property type="evidence" value="ECO:0007669"/>
    <property type="project" value="UniProtKB-ARBA"/>
</dbReference>
<evidence type="ECO:0000256" key="4">
    <source>
        <dbReference type="ARBA" id="ARBA00022692"/>
    </source>
</evidence>
<comment type="similarity">
    <text evidence="2">Belongs to the MscS (TC 1.A.23) family.</text>
</comment>
<comment type="subcellular location">
    <subcellularLocation>
        <location evidence="1">Cell membrane</location>
        <topology evidence="1">Multi-pass membrane protein</topology>
    </subcellularLocation>
</comment>
<dbReference type="Gene3D" id="2.30.30.60">
    <property type="match status" value="1"/>
</dbReference>
<dbReference type="InterPro" id="IPR011066">
    <property type="entry name" value="MscS_channel_C_sf"/>
</dbReference>
<keyword evidence="6 8" id="KW-0472">Membrane</keyword>
<keyword evidence="7" id="KW-0175">Coiled coil</keyword>
<reference evidence="12 13" key="1">
    <citation type="submission" date="2018-04" db="EMBL/GenBank/DDBJ databases">
        <title>Novel Campyloabacter and Helicobacter Species and Strains.</title>
        <authorList>
            <person name="Mannion A.J."/>
            <person name="Shen Z."/>
            <person name="Fox J.G."/>
        </authorList>
    </citation>
    <scope>NUCLEOTIDE SEQUENCE [LARGE SCALE GENOMIC DNA]</scope>
    <source>
        <strain evidence="12 13">MIT 04-9362</strain>
    </source>
</reference>
<dbReference type="Gene3D" id="1.10.287.1260">
    <property type="match status" value="1"/>
</dbReference>
<name>A0A3D8JBL8_9HELI</name>
<keyword evidence="13" id="KW-1185">Reference proteome</keyword>
<dbReference type="SUPFAM" id="SSF82861">
    <property type="entry name" value="Mechanosensitive channel protein MscS (YggB), transmembrane region"/>
    <property type="match status" value="1"/>
</dbReference>
<organism evidence="12 13">
    <name type="scientific">Helicobacter anseris</name>
    <dbReference type="NCBI Taxonomy" id="375926"/>
    <lineage>
        <taxon>Bacteria</taxon>
        <taxon>Pseudomonadati</taxon>
        <taxon>Campylobacterota</taxon>
        <taxon>Epsilonproteobacteria</taxon>
        <taxon>Campylobacterales</taxon>
        <taxon>Helicobacteraceae</taxon>
        <taxon>Helicobacter</taxon>
    </lineage>
</organism>
<feature type="transmembrane region" description="Helical" evidence="8">
    <location>
        <begin position="365"/>
        <end position="385"/>
    </location>
</feature>
<dbReference type="EMBL" id="NXLX01000001">
    <property type="protein sequence ID" value="RDU74555.1"/>
    <property type="molecule type" value="Genomic_DNA"/>
</dbReference>
<comment type="caution">
    <text evidence="12">The sequence shown here is derived from an EMBL/GenBank/DDBJ whole genome shotgun (WGS) entry which is preliminary data.</text>
</comment>
<keyword evidence="5 8" id="KW-1133">Transmembrane helix</keyword>